<dbReference type="EMBL" id="CP091508">
    <property type="protein sequence ID" value="UOO82307.1"/>
    <property type="molecule type" value="Genomic_DNA"/>
</dbReference>
<evidence type="ECO:0000256" key="1">
    <source>
        <dbReference type="ARBA" id="ARBA00007613"/>
    </source>
</evidence>
<proteinExistence type="inferred from homology"/>
<feature type="signal peptide" evidence="2">
    <location>
        <begin position="1"/>
        <end position="23"/>
    </location>
</feature>
<keyword evidence="2" id="KW-0732">Signal</keyword>
<keyword evidence="2" id="KW-0564">Palmitate</keyword>
<evidence type="ECO:0000313" key="3">
    <source>
        <dbReference type="EMBL" id="UOO82307.1"/>
    </source>
</evidence>
<dbReference type="PANTHER" id="PTHR30203:SF32">
    <property type="entry name" value="CATION EFFLUX SYSTEM PROTEIN CUSC"/>
    <property type="match status" value="1"/>
</dbReference>
<comment type="similarity">
    <text evidence="1 2">Belongs to the outer membrane factor (OMF) (TC 1.B.17) family.</text>
</comment>
<dbReference type="PANTHER" id="PTHR30203">
    <property type="entry name" value="OUTER MEMBRANE CATION EFFLUX PROTEIN"/>
    <property type="match status" value="1"/>
</dbReference>
<evidence type="ECO:0000256" key="2">
    <source>
        <dbReference type="RuleBase" id="RU362097"/>
    </source>
</evidence>
<name>A0ABY4DTD2_9NEIS</name>
<evidence type="ECO:0000313" key="4">
    <source>
        <dbReference type="Proteomes" id="UP000829817"/>
    </source>
</evidence>
<keyword evidence="4" id="KW-1185">Reference proteome</keyword>
<dbReference type="RefSeq" id="WP_244785885.1">
    <property type="nucleotide sequence ID" value="NZ_CP091508.1"/>
</dbReference>
<organism evidence="3 4">
    <name type="scientific">Uruburuella testudinis</name>
    <dbReference type="NCBI Taxonomy" id="1282863"/>
    <lineage>
        <taxon>Bacteria</taxon>
        <taxon>Pseudomonadati</taxon>
        <taxon>Pseudomonadota</taxon>
        <taxon>Betaproteobacteria</taxon>
        <taxon>Neisseriales</taxon>
        <taxon>Neisseriaceae</taxon>
        <taxon>Uruburuella</taxon>
    </lineage>
</organism>
<keyword evidence="2" id="KW-1134">Transmembrane beta strand</keyword>
<accession>A0ABY4DTD2</accession>
<comment type="subcellular location">
    <subcellularLocation>
        <location evidence="2">Cell membrane</location>
        <topology evidence="2">Lipid-anchor</topology>
    </subcellularLocation>
</comment>
<dbReference type="Proteomes" id="UP000829817">
    <property type="component" value="Chromosome"/>
</dbReference>
<protein>
    <submittedName>
        <fullName evidence="3">Efflux transporter outer membrane subunit</fullName>
    </submittedName>
</protein>
<dbReference type="NCBIfam" id="TIGR01845">
    <property type="entry name" value="outer_NodT"/>
    <property type="match status" value="1"/>
</dbReference>
<dbReference type="PROSITE" id="PS51257">
    <property type="entry name" value="PROKAR_LIPOPROTEIN"/>
    <property type="match status" value="1"/>
</dbReference>
<dbReference type="SUPFAM" id="SSF56954">
    <property type="entry name" value="Outer membrane efflux proteins (OEP)"/>
    <property type="match status" value="1"/>
</dbReference>
<dbReference type="Pfam" id="PF02321">
    <property type="entry name" value="OEP"/>
    <property type="match status" value="2"/>
</dbReference>
<dbReference type="InterPro" id="IPR003423">
    <property type="entry name" value="OMP_efflux"/>
</dbReference>
<sequence>MKKWNVKPALTVAAVSLALSACAMIPKYEQPAVNVPETYRHDSAPSGIQAASLGWQDYFADPRLHRLIELALEGNTDLRTAALNADAVRAQYMISRAALLPGINASGTGSRGRVAADLSGNNNSYVSSAYNVGLGVTGYELDLFGRVRSNNEAALQSYFASVASRDATHLTLISTVAKAYFNQRYAEESMALAQKVLKTREETYKLSQLRHRSGVISAVDLRQQEALIESANADYATAVQAREQANNALALLISRPVPADLPPGLPLDEQFKINMLPAGLSSDLLLNRPDIRAAEFALKQANANIGAARAAFFPSISLTGTIGTGSNELSGLFQGGNRTWTFAPSITLPIFNWGSNKANLDYAKIMQQVEIVNYEAAVQSAFRDVSDALVAREQLDKAYAANTKQSKAYADYLRLVNLRYRHGVSNALDLQDAERSSYGADSALLATQLTRLENLADLYKALGGGLKRYTQDEETAANRSAP</sequence>
<dbReference type="Gene3D" id="1.20.1600.10">
    <property type="entry name" value="Outer membrane efflux proteins (OEP)"/>
    <property type="match status" value="1"/>
</dbReference>
<keyword evidence="2" id="KW-0812">Transmembrane</keyword>
<keyword evidence="2" id="KW-0472">Membrane</keyword>
<reference evidence="3 4" key="1">
    <citation type="journal article" date="2022" name="Res Sq">
        <title>Evolution of multicellular longitudinally dividing oral cavity symbionts (Neisseriaceae).</title>
        <authorList>
            <person name="Nyongesa S."/>
            <person name="Weber P."/>
            <person name="Bernet E."/>
            <person name="Pullido F."/>
            <person name="Nieckarz M."/>
            <person name="Delaby M."/>
            <person name="Nieves C."/>
            <person name="Viehboeck T."/>
            <person name="Krause N."/>
            <person name="Rivera-Millot A."/>
            <person name="Nakamura A."/>
            <person name="Vischer N."/>
            <person name="VanNieuwenhze M."/>
            <person name="Brun Y."/>
            <person name="Cava F."/>
            <person name="Bulgheresi S."/>
            <person name="Veyrier F."/>
        </authorList>
    </citation>
    <scope>NUCLEOTIDE SEQUENCE [LARGE SCALE GENOMIC DNA]</scope>
    <source>
        <strain evidence="3 4">CCUG 63373m</strain>
    </source>
</reference>
<gene>
    <name evidence="3" type="ORF">LVJ83_02185</name>
</gene>
<keyword evidence="2" id="KW-0449">Lipoprotein</keyword>
<dbReference type="Gene3D" id="2.20.200.10">
    <property type="entry name" value="Outer membrane efflux proteins (OEP)"/>
    <property type="match status" value="1"/>
</dbReference>
<dbReference type="InterPro" id="IPR010131">
    <property type="entry name" value="MdtP/NodT-like"/>
</dbReference>
<feature type="chain" id="PRO_5044959313" evidence="2">
    <location>
        <begin position="24"/>
        <end position="482"/>
    </location>
</feature>